<sequence length="412" mass="44646">MATAAAPTPWSAWTTPLALFLAPAFALYLPHALVITLAVCALARLAECLWFRVVPQWRQPAVLLIMALALWALASATWAIQTKAAVEGAASLLGFGTLLLFSLDNGASLPEPARRRSFGAFFAGAMLATFLLLFEIISGGQLAAWFRGYDLSDNLQNELATRSLNRGVSFLGVISPLVALAAWRFFTGHRRLLALCATALGLACALSWGKDAVLLAGAGAVGCAVLVLAPNPWPKRFFSAAIISLVVLWPLLTLQLPGPQAIWEQWRAWPPSLQHRLFIWHFTAEHITEKPVLGWGMNSAKSIPGGDRDIDVGNDKGRLQWRALPLHPHNAILQWWLELGAVGASLAAALTILAATAICRLTSRVDRVTAAAVFGQICVISLLSFGAWQSWWLATMVFAVWLIRILVPLDQA</sequence>
<accession>A0ABS5IGV6</accession>
<organism evidence="7 8">
    <name type="scientific">Magnetospirillum sulfuroxidans</name>
    <dbReference type="NCBI Taxonomy" id="611300"/>
    <lineage>
        <taxon>Bacteria</taxon>
        <taxon>Pseudomonadati</taxon>
        <taxon>Pseudomonadota</taxon>
        <taxon>Alphaproteobacteria</taxon>
        <taxon>Rhodospirillales</taxon>
        <taxon>Rhodospirillaceae</taxon>
        <taxon>Magnetospirillum</taxon>
    </lineage>
</organism>
<feature type="transmembrane region" description="Helical" evidence="5">
    <location>
        <begin position="118"/>
        <end position="146"/>
    </location>
</feature>
<feature type="transmembrane region" description="Helical" evidence="5">
    <location>
        <begin position="214"/>
        <end position="230"/>
    </location>
</feature>
<dbReference type="Proteomes" id="UP000680714">
    <property type="component" value="Unassembled WGS sequence"/>
</dbReference>
<keyword evidence="7" id="KW-0436">Ligase</keyword>
<evidence type="ECO:0000313" key="8">
    <source>
        <dbReference type="Proteomes" id="UP000680714"/>
    </source>
</evidence>
<name>A0ABS5IGV6_9PROT</name>
<keyword evidence="4 5" id="KW-0472">Membrane</keyword>
<protein>
    <submittedName>
        <fullName evidence="7">O-antigen ligase family protein</fullName>
    </submittedName>
</protein>
<dbReference type="EMBL" id="JAGTUF010000027">
    <property type="protein sequence ID" value="MBR9973657.1"/>
    <property type="molecule type" value="Genomic_DNA"/>
</dbReference>
<feature type="transmembrane region" description="Helical" evidence="5">
    <location>
        <begin position="86"/>
        <end position="106"/>
    </location>
</feature>
<evidence type="ECO:0000256" key="4">
    <source>
        <dbReference type="ARBA" id="ARBA00023136"/>
    </source>
</evidence>
<keyword evidence="8" id="KW-1185">Reference proteome</keyword>
<feature type="transmembrane region" description="Helical" evidence="5">
    <location>
        <begin position="237"/>
        <end position="256"/>
    </location>
</feature>
<feature type="transmembrane region" description="Helical" evidence="5">
    <location>
        <begin position="17"/>
        <end position="40"/>
    </location>
</feature>
<feature type="transmembrane region" description="Helical" evidence="5">
    <location>
        <begin position="335"/>
        <end position="356"/>
    </location>
</feature>
<evidence type="ECO:0000256" key="2">
    <source>
        <dbReference type="ARBA" id="ARBA00022692"/>
    </source>
</evidence>
<dbReference type="PANTHER" id="PTHR37422">
    <property type="entry name" value="TEICHURONIC ACID BIOSYNTHESIS PROTEIN TUAE"/>
    <property type="match status" value="1"/>
</dbReference>
<keyword evidence="2 5" id="KW-0812">Transmembrane</keyword>
<dbReference type="InterPro" id="IPR007016">
    <property type="entry name" value="O-antigen_ligase-rel_domated"/>
</dbReference>
<feature type="transmembrane region" description="Helical" evidence="5">
    <location>
        <begin position="192"/>
        <end position="208"/>
    </location>
</feature>
<dbReference type="GO" id="GO:0016874">
    <property type="term" value="F:ligase activity"/>
    <property type="evidence" value="ECO:0007669"/>
    <property type="project" value="UniProtKB-KW"/>
</dbReference>
<feature type="transmembrane region" description="Helical" evidence="5">
    <location>
        <begin position="368"/>
        <end position="385"/>
    </location>
</feature>
<feature type="transmembrane region" description="Helical" evidence="5">
    <location>
        <begin position="166"/>
        <end position="185"/>
    </location>
</feature>
<keyword evidence="3 5" id="KW-1133">Transmembrane helix</keyword>
<feature type="transmembrane region" description="Helical" evidence="5">
    <location>
        <begin position="61"/>
        <end position="80"/>
    </location>
</feature>
<dbReference type="RefSeq" id="WP_211551594.1">
    <property type="nucleotide sequence ID" value="NZ_JAGTUF010000027.1"/>
</dbReference>
<evidence type="ECO:0000259" key="6">
    <source>
        <dbReference type="Pfam" id="PF04932"/>
    </source>
</evidence>
<comment type="subcellular location">
    <subcellularLocation>
        <location evidence="1">Membrane</location>
        <topology evidence="1">Multi-pass membrane protein</topology>
    </subcellularLocation>
</comment>
<evidence type="ECO:0000256" key="1">
    <source>
        <dbReference type="ARBA" id="ARBA00004141"/>
    </source>
</evidence>
<comment type="caution">
    <text evidence="7">The sequence shown here is derived from an EMBL/GenBank/DDBJ whole genome shotgun (WGS) entry which is preliminary data.</text>
</comment>
<reference evidence="7 8" key="1">
    <citation type="submission" date="2021-04" db="EMBL/GenBank/DDBJ databases">
        <title>Magnetospirillum sulfuroxidans sp. nov., a facultative chemolithoautotrophic sulfur-oxidizing alphaproteobacterium isolated from freshwater sediment and proposals for Paramagetospirillum gen. nov., and Magnetospirillaceae fam. nov.</title>
        <authorList>
            <person name="Koziaeva V."/>
            <person name="Geelhoed J.S."/>
            <person name="Sorokin D.Y."/>
            <person name="Grouzdev D.S."/>
        </authorList>
    </citation>
    <scope>NUCLEOTIDE SEQUENCE [LARGE SCALE GENOMIC DNA]</scope>
    <source>
        <strain evidence="7 8">J10</strain>
    </source>
</reference>
<dbReference type="InterPro" id="IPR051533">
    <property type="entry name" value="WaaL-like"/>
</dbReference>
<feature type="domain" description="O-antigen ligase-related" evidence="6">
    <location>
        <begin position="199"/>
        <end position="346"/>
    </location>
</feature>
<dbReference type="Pfam" id="PF04932">
    <property type="entry name" value="Wzy_C"/>
    <property type="match status" value="1"/>
</dbReference>
<proteinExistence type="predicted"/>
<evidence type="ECO:0000256" key="5">
    <source>
        <dbReference type="SAM" id="Phobius"/>
    </source>
</evidence>
<gene>
    <name evidence="7" type="ORF">KEC16_18165</name>
</gene>
<evidence type="ECO:0000256" key="3">
    <source>
        <dbReference type="ARBA" id="ARBA00022989"/>
    </source>
</evidence>
<evidence type="ECO:0000313" key="7">
    <source>
        <dbReference type="EMBL" id="MBR9973657.1"/>
    </source>
</evidence>
<dbReference type="PANTHER" id="PTHR37422:SF13">
    <property type="entry name" value="LIPOPOLYSACCHARIDE BIOSYNTHESIS PROTEIN PA4999-RELATED"/>
    <property type="match status" value="1"/>
</dbReference>